<dbReference type="EC" id="4.1.3.27" evidence="1"/>
<accession>A0A2M8LVI6</accession>
<dbReference type="PANTHER" id="PTHR11236">
    <property type="entry name" value="AMINOBENZOATE/ANTHRANILATE SYNTHASE"/>
    <property type="match status" value="1"/>
</dbReference>
<feature type="compositionally biased region" description="Low complexity" evidence="5">
    <location>
        <begin position="406"/>
        <end position="426"/>
    </location>
</feature>
<dbReference type="RefSeq" id="WP_100203145.1">
    <property type="nucleotide sequence ID" value="NZ_PGGW01000060.1"/>
</dbReference>
<dbReference type="InterPro" id="IPR019999">
    <property type="entry name" value="Anth_synth_I-like"/>
</dbReference>
<dbReference type="Gene3D" id="3.40.50.880">
    <property type="match status" value="1"/>
</dbReference>
<keyword evidence="9" id="KW-1185">Reference proteome</keyword>
<feature type="domain" description="Glutamine amidotransferase" evidence="6">
    <location>
        <begin position="464"/>
        <end position="645"/>
    </location>
</feature>
<dbReference type="AlphaFoldDB" id="A0A2M8LVI6"/>
<dbReference type="Gene3D" id="3.60.120.10">
    <property type="entry name" value="Anthranilate synthase"/>
    <property type="match status" value="1"/>
</dbReference>
<keyword evidence="3" id="KW-0456">Lyase</keyword>
<evidence type="ECO:0000313" key="8">
    <source>
        <dbReference type="EMBL" id="PJE95960.1"/>
    </source>
</evidence>
<proteinExistence type="predicted"/>
<reference evidence="8 9" key="1">
    <citation type="submission" date="2017-11" db="EMBL/GenBank/DDBJ databases">
        <title>Streptomyces carmine sp. nov., a novel actinomycete isolated from Sophora alopecuroides in Xinjiang, China.</title>
        <authorList>
            <person name="Wang Y."/>
            <person name="Luo X."/>
            <person name="Wan C."/>
            <person name="Zhang L."/>
        </authorList>
    </citation>
    <scope>NUCLEOTIDE SEQUENCE [LARGE SCALE GENOMIC DNA]</scope>
    <source>
        <strain evidence="8 9">TRM SA0054</strain>
    </source>
</reference>
<dbReference type="InterPro" id="IPR017926">
    <property type="entry name" value="GATASE"/>
</dbReference>
<name>A0A2M8LVI6_9ACTN</name>
<evidence type="ECO:0000313" key="9">
    <source>
        <dbReference type="Proteomes" id="UP000230407"/>
    </source>
</evidence>
<dbReference type="Pfam" id="PF00117">
    <property type="entry name" value="GATase"/>
    <property type="match status" value="1"/>
</dbReference>
<dbReference type="CDD" id="cd01743">
    <property type="entry name" value="GATase1_Anthranilate_Synthase"/>
    <property type="match status" value="1"/>
</dbReference>
<dbReference type="InterPro" id="IPR005801">
    <property type="entry name" value="ADC_synthase"/>
</dbReference>
<dbReference type="GO" id="GO:0000162">
    <property type="term" value="P:L-tryptophan biosynthetic process"/>
    <property type="evidence" value="ECO:0007669"/>
    <property type="project" value="TreeGrafter"/>
</dbReference>
<dbReference type="Proteomes" id="UP000230407">
    <property type="component" value="Unassembled WGS sequence"/>
</dbReference>
<dbReference type="InterPro" id="IPR006221">
    <property type="entry name" value="TrpG/PapA_dom"/>
</dbReference>
<dbReference type="EMBL" id="PGGW01000060">
    <property type="protein sequence ID" value="PJE95960.1"/>
    <property type="molecule type" value="Genomic_DNA"/>
</dbReference>
<feature type="domain" description="Chorismate-utilising enzyme C-terminal" evidence="7">
    <location>
        <begin position="135"/>
        <end position="394"/>
    </location>
</feature>
<dbReference type="Pfam" id="PF00425">
    <property type="entry name" value="Chorismate_bind"/>
    <property type="match status" value="1"/>
</dbReference>
<evidence type="ECO:0000256" key="2">
    <source>
        <dbReference type="ARBA" id="ARBA00022962"/>
    </source>
</evidence>
<evidence type="ECO:0000256" key="1">
    <source>
        <dbReference type="ARBA" id="ARBA00012266"/>
    </source>
</evidence>
<dbReference type="InterPro" id="IPR015890">
    <property type="entry name" value="Chorismate_C"/>
</dbReference>
<feature type="region of interest" description="Disordered" evidence="5">
    <location>
        <begin position="1"/>
        <end position="20"/>
    </location>
</feature>
<evidence type="ECO:0000259" key="6">
    <source>
        <dbReference type="Pfam" id="PF00117"/>
    </source>
</evidence>
<dbReference type="PRINTS" id="PR00099">
    <property type="entry name" value="CPSGATASE"/>
</dbReference>
<organism evidence="8 9">
    <name type="scientific">Streptomyces carminius</name>
    <dbReference type="NCBI Taxonomy" id="2665496"/>
    <lineage>
        <taxon>Bacteria</taxon>
        <taxon>Bacillati</taxon>
        <taxon>Actinomycetota</taxon>
        <taxon>Actinomycetes</taxon>
        <taxon>Kitasatosporales</taxon>
        <taxon>Streptomycetaceae</taxon>
        <taxon>Streptomyces</taxon>
    </lineage>
</organism>
<evidence type="ECO:0000256" key="4">
    <source>
        <dbReference type="ARBA" id="ARBA00047683"/>
    </source>
</evidence>
<comment type="catalytic activity">
    <reaction evidence="4">
        <text>chorismate + L-glutamine = anthranilate + pyruvate + L-glutamate + H(+)</text>
        <dbReference type="Rhea" id="RHEA:21732"/>
        <dbReference type="ChEBI" id="CHEBI:15361"/>
        <dbReference type="ChEBI" id="CHEBI:15378"/>
        <dbReference type="ChEBI" id="CHEBI:16567"/>
        <dbReference type="ChEBI" id="CHEBI:29748"/>
        <dbReference type="ChEBI" id="CHEBI:29985"/>
        <dbReference type="ChEBI" id="CHEBI:58359"/>
        <dbReference type="EC" id="4.1.3.27"/>
    </reaction>
</comment>
<dbReference type="PROSITE" id="PS51273">
    <property type="entry name" value="GATASE_TYPE_1"/>
    <property type="match status" value="1"/>
</dbReference>
<protein>
    <recommendedName>
        <fullName evidence="1">anthranilate synthase</fullName>
        <ecNumber evidence="1">4.1.3.27</ecNumber>
    </recommendedName>
</protein>
<dbReference type="InterPro" id="IPR029062">
    <property type="entry name" value="Class_I_gatase-like"/>
</dbReference>
<dbReference type="PANTHER" id="PTHR11236:SF49">
    <property type="entry name" value="ANTHRANILATE SYNTHASE COMPONENT 1"/>
    <property type="match status" value="1"/>
</dbReference>
<dbReference type="SUPFAM" id="SSF56322">
    <property type="entry name" value="ADC synthase"/>
    <property type="match status" value="1"/>
</dbReference>
<feature type="compositionally biased region" description="Polar residues" evidence="5">
    <location>
        <begin position="1"/>
        <end position="11"/>
    </location>
</feature>
<sequence length="668" mass="71615">MHGTDSSTANSPDAPADPRDALAGLGADGRAFALLYRPGSVPDARVEVLTGEVGEVGGLAELPLPGRSAKDARHDLLVAVPYRQITERGFTCRDDHAPLLAMRIARQTALSRDRALACLPEQDVHVSEAGFDISDEEYAATVGRVLSEEIGQGAGSNFVIRRSFTARLEDCSVRTELAVFRRLLTGELGSHWTFLFHTGAGTFIGASPERHVGMADGTVSMNPVSGTYRHPPAGPDVSGLLEFLNDPKESNELYMVVDEELKMMARMCTTGGRVHGPFLKKMARLTHSEYVLTGHSELDVRNVLRETLLAPTVTGSPVENAFRVIARHETTGRGHYGGVLALIGRDAAGSRTLDSAIMIRTAEIGDDGRLRMGVGATLVRDSDPDSEVAETRAKAAGVLEALGLAPPGSRAGGRPAPVGAPVSPAADPRVHRALRSRNATLSRFWLAGAHRGGPDPALDGRRVLIVDNEDAFMGMLGHQLRALGLRTTITRFDRPLPPEGYDLVVVGPGPGDPRDAAPRMRTLRALTRDLLAGSVPFLSICLGHQILALELGFDLVRRAVPNQGLQKRISLFGRPELVGFYNTYAARSEHDFVPGTGQHKPVEVSRNPDTGEVHALRGAGFRSVQFHLESILTQHGPRILRDLLVSLLSDAGDTGVARVVARHHGGAQ</sequence>
<dbReference type="PRINTS" id="PR00097">
    <property type="entry name" value="ANTSNTHASEII"/>
</dbReference>
<dbReference type="GO" id="GO:0004049">
    <property type="term" value="F:anthranilate synthase activity"/>
    <property type="evidence" value="ECO:0007669"/>
    <property type="project" value="UniProtKB-EC"/>
</dbReference>
<keyword evidence="2" id="KW-0315">Glutamine amidotransferase</keyword>
<dbReference type="SUPFAM" id="SSF52317">
    <property type="entry name" value="Class I glutamine amidotransferase-like"/>
    <property type="match status" value="1"/>
</dbReference>
<feature type="region of interest" description="Disordered" evidence="5">
    <location>
        <begin position="406"/>
        <end position="427"/>
    </location>
</feature>
<evidence type="ECO:0000256" key="5">
    <source>
        <dbReference type="SAM" id="MobiDB-lite"/>
    </source>
</evidence>
<evidence type="ECO:0000259" key="7">
    <source>
        <dbReference type="Pfam" id="PF00425"/>
    </source>
</evidence>
<gene>
    <name evidence="8" type="ORF">CUT44_19325</name>
</gene>
<dbReference type="PRINTS" id="PR00096">
    <property type="entry name" value="GATASE"/>
</dbReference>
<comment type="caution">
    <text evidence="8">The sequence shown here is derived from an EMBL/GenBank/DDBJ whole genome shotgun (WGS) entry which is preliminary data.</text>
</comment>
<evidence type="ECO:0000256" key="3">
    <source>
        <dbReference type="ARBA" id="ARBA00023239"/>
    </source>
</evidence>